<proteinExistence type="inferred from homology"/>
<reference evidence="4 5" key="1">
    <citation type="submission" date="2024-01" db="EMBL/GenBank/DDBJ databases">
        <title>The genomes of 5 underutilized Papilionoideae crops provide insights into root nodulation and disease resistanc.</title>
        <authorList>
            <person name="Jiang F."/>
        </authorList>
    </citation>
    <scope>NUCLEOTIDE SEQUENCE [LARGE SCALE GENOMIC DNA]</scope>
    <source>
        <strain evidence="4">LVBAO_FW01</strain>
        <tissue evidence="4">Leaves</tissue>
    </source>
</reference>
<feature type="disulfide bond" evidence="2">
    <location>
        <begin position="181"/>
        <end position="190"/>
    </location>
</feature>
<gene>
    <name evidence="4" type="ORF">VNO77_16077</name>
</gene>
<dbReference type="EMBL" id="JAYMYQ010000003">
    <property type="protein sequence ID" value="KAK7345473.1"/>
    <property type="molecule type" value="Genomic_DNA"/>
</dbReference>
<feature type="disulfide bond" evidence="2">
    <location>
        <begin position="153"/>
        <end position="209"/>
    </location>
</feature>
<dbReference type="Gene3D" id="2.60.110.10">
    <property type="entry name" value="Thaumatin"/>
    <property type="match status" value="1"/>
</dbReference>
<feature type="disulfide bond" evidence="2">
    <location>
        <begin position="75"/>
        <end position="85"/>
    </location>
</feature>
<dbReference type="PIRSF" id="PIRSF002703">
    <property type="entry name" value="Thaumatin"/>
    <property type="match status" value="1"/>
</dbReference>
<comment type="caution">
    <text evidence="4">The sequence shown here is derived from an EMBL/GenBank/DDBJ whole genome shotgun (WGS) entry which is preliminary data.</text>
</comment>
<dbReference type="PRINTS" id="PR00347">
    <property type="entry name" value="THAUMATIN"/>
</dbReference>
<dbReference type="SUPFAM" id="SSF49870">
    <property type="entry name" value="Osmotin, thaumatin-like protein"/>
    <property type="match status" value="1"/>
</dbReference>
<dbReference type="Pfam" id="PF00314">
    <property type="entry name" value="Thaumatin"/>
    <property type="match status" value="1"/>
</dbReference>
<evidence type="ECO:0008006" key="6">
    <source>
        <dbReference type="Google" id="ProtNLM"/>
    </source>
</evidence>
<evidence type="ECO:0000256" key="1">
    <source>
        <dbReference type="ARBA" id="ARBA00010607"/>
    </source>
</evidence>
<dbReference type="SMART" id="SM00205">
    <property type="entry name" value="THN"/>
    <property type="match status" value="1"/>
</dbReference>
<evidence type="ECO:0000313" key="4">
    <source>
        <dbReference type="EMBL" id="KAK7345473.1"/>
    </source>
</evidence>
<dbReference type="PROSITE" id="PS51367">
    <property type="entry name" value="THAUMATIN_2"/>
    <property type="match status" value="1"/>
</dbReference>
<dbReference type="Proteomes" id="UP001367508">
    <property type="component" value="Unassembled WGS sequence"/>
</dbReference>
<keyword evidence="2" id="KW-1015">Disulfide bond</keyword>
<dbReference type="InterPro" id="IPR001938">
    <property type="entry name" value="Thaumatin"/>
</dbReference>
<dbReference type="PANTHER" id="PTHR31048">
    <property type="entry name" value="OS03G0233200 PROTEIN"/>
    <property type="match status" value="1"/>
</dbReference>
<keyword evidence="5" id="KW-1185">Reference proteome</keyword>
<protein>
    <recommendedName>
        <fullName evidence="6">Thaumatin-like protein</fullName>
    </recommendedName>
</protein>
<comment type="similarity">
    <text evidence="1">Belongs to the thaumatin family.</text>
</comment>
<dbReference type="InterPro" id="IPR037176">
    <property type="entry name" value="Osmotin/thaumatin-like_sf"/>
</dbReference>
<name>A0AAN9M579_CANGL</name>
<organism evidence="4 5">
    <name type="scientific">Canavalia gladiata</name>
    <name type="common">Sword bean</name>
    <name type="synonym">Dolichos gladiatus</name>
    <dbReference type="NCBI Taxonomy" id="3824"/>
    <lineage>
        <taxon>Eukaryota</taxon>
        <taxon>Viridiplantae</taxon>
        <taxon>Streptophyta</taxon>
        <taxon>Embryophyta</taxon>
        <taxon>Tracheophyta</taxon>
        <taxon>Spermatophyta</taxon>
        <taxon>Magnoliopsida</taxon>
        <taxon>eudicotyledons</taxon>
        <taxon>Gunneridae</taxon>
        <taxon>Pentapetalae</taxon>
        <taxon>rosids</taxon>
        <taxon>fabids</taxon>
        <taxon>Fabales</taxon>
        <taxon>Fabaceae</taxon>
        <taxon>Papilionoideae</taxon>
        <taxon>50 kb inversion clade</taxon>
        <taxon>NPAAA clade</taxon>
        <taxon>indigoferoid/millettioid clade</taxon>
        <taxon>Phaseoleae</taxon>
        <taxon>Canavalia</taxon>
    </lineage>
</organism>
<dbReference type="AlphaFoldDB" id="A0AAN9M579"/>
<evidence type="ECO:0000256" key="2">
    <source>
        <dbReference type="PIRSR" id="PIRSR002703-1"/>
    </source>
</evidence>
<feature type="disulfide bond" evidence="2">
    <location>
        <begin position="191"/>
        <end position="196"/>
    </location>
</feature>
<evidence type="ECO:0000313" key="5">
    <source>
        <dbReference type="Proteomes" id="UP001367508"/>
    </source>
</evidence>
<feature type="chain" id="PRO_5042859637" description="Thaumatin-like protein" evidence="3">
    <location>
        <begin position="23"/>
        <end position="240"/>
    </location>
</feature>
<feature type="disulfide bond" evidence="2">
    <location>
        <begin position="161"/>
        <end position="177"/>
    </location>
</feature>
<feature type="signal peptide" evidence="3">
    <location>
        <begin position="1"/>
        <end position="22"/>
    </location>
</feature>
<evidence type="ECO:0000256" key="3">
    <source>
        <dbReference type="SAM" id="SignalP"/>
    </source>
</evidence>
<feature type="disulfide bond" evidence="2">
    <location>
        <begin position="90"/>
        <end position="97"/>
    </location>
</feature>
<keyword evidence="3" id="KW-0732">Signal</keyword>
<feature type="disulfide bond" evidence="2">
    <location>
        <begin position="148"/>
        <end position="226"/>
    </location>
</feature>
<feature type="disulfide bond" evidence="2">
    <location>
        <begin position="32"/>
        <end position="237"/>
    </location>
</feature>
<accession>A0AAN9M579</accession>
<sequence>MAKNVLFHVSFLMLLLCAGVHCDVTFHFENMCSHSIWRASNPSIGDLAPEIGPNIYEIFFMDDHYSGSIWARTACSTNASNYFSCETGDCRNGIMECAGIQPTYPVTLLNFVVNASVVSYEVSLVHGQNIFVRIKPKGGTLVDGSGPCPMVDCNKDLGNVCPPSLISKNKDGVYVGCNSACDVLKDPKYCCNGHGCQSDEISQKYKGLCPFAHTYPGDHDPPVYQCKGAESYDVTFCPPL</sequence>